<evidence type="ECO:0000313" key="3">
    <source>
        <dbReference type="Proteomes" id="UP001241110"/>
    </source>
</evidence>
<evidence type="ECO:0000313" key="2">
    <source>
        <dbReference type="EMBL" id="MDJ1482609.1"/>
    </source>
</evidence>
<accession>A0AAE3U768</accession>
<feature type="region of interest" description="Disordered" evidence="1">
    <location>
        <begin position="528"/>
        <end position="562"/>
    </location>
</feature>
<organism evidence="2 3">
    <name type="scientific">Xanthocytophaga flava</name>
    <dbReference type="NCBI Taxonomy" id="3048013"/>
    <lineage>
        <taxon>Bacteria</taxon>
        <taxon>Pseudomonadati</taxon>
        <taxon>Bacteroidota</taxon>
        <taxon>Cytophagia</taxon>
        <taxon>Cytophagales</taxon>
        <taxon>Rhodocytophagaceae</taxon>
        <taxon>Xanthocytophaga</taxon>
    </lineage>
</organism>
<reference evidence="2" key="1">
    <citation type="submission" date="2023-05" db="EMBL/GenBank/DDBJ databases">
        <authorList>
            <person name="Zhang X."/>
        </authorList>
    </citation>
    <scope>NUCLEOTIDE SEQUENCE</scope>
    <source>
        <strain evidence="2">YF14B1</strain>
    </source>
</reference>
<proteinExistence type="predicted"/>
<gene>
    <name evidence="2" type="ORF">QNI16_19065</name>
</gene>
<dbReference type="Proteomes" id="UP001241110">
    <property type="component" value="Unassembled WGS sequence"/>
</dbReference>
<evidence type="ECO:0000256" key="1">
    <source>
        <dbReference type="SAM" id="MobiDB-lite"/>
    </source>
</evidence>
<dbReference type="EMBL" id="JASJOS010000008">
    <property type="protein sequence ID" value="MDJ1482609.1"/>
    <property type="molecule type" value="Genomic_DNA"/>
</dbReference>
<dbReference type="AlphaFoldDB" id="A0AAE3U768"/>
<sequence length="600" mass="66632">MKHIYWSLILTTLFLGTGHWTSAQNLEEIGIKKGIKPSGSINLSAIGYHAWGTDNRRDPFNWFATGSLNLNLFGYNTPFTFSYSNTSRSFTQPFNQFSFSPQYKWVKSYIGYNSMTFSQYTLSGHTFLGGGVELSPGKWRIAAMYGRLKKGIPYNLQDSTLNYNVAYNRMGYAWKVGYEDGGNMISVSFFSAKDDIRSLPYVLPESDLTPKQNIAVSINGKKTLFSHFFVEGEYAVSALDKDIRANRSDSVVQGKSSNLFGKLLPDNPTNRYFDAFAAGFGYQGNIVSLQARYQRVAPEYETLGAYYFNNDMENITLAPSLKLLQSRLTLAGNVGIQYNNLDKSRAFTTKRWVSAVNVNFMPDQNWNLTGSYSNFATYTNMRPQTDPFFQNNLDTLNFYQISQTFNGSAGYMFGSKEHKQSVMLLGSYQQTGDNSQSEGGQSSFYTANLSYSHAFSEKGASLSGSVNYNVNTAALVKSAYWGPNVSWSQTLFNKQVRSSLASAYNKAFTNGVVSNDVVNARWSLSYQPKPGQSKKAAGPAVTESAQPPASGTDTAKSKGKGFSGNQNISLGINWMKRLHSTTQQPAFSELTATLGYTFSF</sequence>
<protein>
    <submittedName>
        <fullName evidence="2">Uncharacterized protein</fullName>
    </submittedName>
</protein>
<comment type="caution">
    <text evidence="2">The sequence shown here is derived from an EMBL/GenBank/DDBJ whole genome shotgun (WGS) entry which is preliminary data.</text>
</comment>
<name>A0AAE3U768_9BACT</name>
<feature type="compositionally biased region" description="Polar residues" evidence="1">
    <location>
        <begin position="543"/>
        <end position="554"/>
    </location>
</feature>
<dbReference type="RefSeq" id="WP_313981884.1">
    <property type="nucleotide sequence ID" value="NZ_JASJOS010000008.1"/>
</dbReference>